<dbReference type="AlphaFoldDB" id="X1F7Q4"/>
<evidence type="ECO:0000313" key="3">
    <source>
        <dbReference type="EMBL" id="GAH16828.1"/>
    </source>
</evidence>
<dbReference type="Gene3D" id="1.50.10.20">
    <property type="match status" value="1"/>
</dbReference>
<name>X1F7Q4_9ZZZZ</name>
<reference evidence="3" key="1">
    <citation type="journal article" date="2014" name="Front. Microbiol.">
        <title>High frequency of phylogenetically diverse reductive dehalogenase-homologous genes in deep subseafloor sedimentary metagenomes.</title>
        <authorList>
            <person name="Kawai M."/>
            <person name="Futagami T."/>
            <person name="Toyoda A."/>
            <person name="Takaki Y."/>
            <person name="Nishi S."/>
            <person name="Hori S."/>
            <person name="Arai W."/>
            <person name="Tsubouchi T."/>
            <person name="Morono Y."/>
            <person name="Uchiyama I."/>
            <person name="Ito T."/>
            <person name="Fujiyama A."/>
            <person name="Inagaki F."/>
            <person name="Takami H."/>
        </authorList>
    </citation>
    <scope>NUCLEOTIDE SEQUENCE</scope>
    <source>
        <strain evidence="3">Expedition CK06-06</strain>
    </source>
</reference>
<gene>
    <name evidence="3" type="ORF">S01H4_53076</name>
</gene>
<evidence type="ECO:0000259" key="2">
    <source>
        <dbReference type="Pfam" id="PF00432"/>
    </source>
</evidence>
<feature type="domain" description="Prenyltransferase alpha-alpha toroid" evidence="2">
    <location>
        <begin position="66"/>
        <end position="203"/>
    </location>
</feature>
<evidence type="ECO:0000256" key="1">
    <source>
        <dbReference type="ARBA" id="ARBA00022737"/>
    </source>
</evidence>
<dbReference type="InterPro" id="IPR001330">
    <property type="entry name" value="Prenyltrans"/>
</dbReference>
<dbReference type="InterPro" id="IPR008930">
    <property type="entry name" value="Terpenoid_cyclase/PrenylTrfase"/>
</dbReference>
<feature type="non-terminal residue" evidence="3">
    <location>
        <position position="1"/>
    </location>
</feature>
<dbReference type="SUPFAM" id="SSF48239">
    <property type="entry name" value="Terpenoid cyclases/Protein prenyltransferases"/>
    <property type="match status" value="1"/>
</dbReference>
<sequence length="263" mass="29824">WGLYLLKNKHRNLSLGLILIITLLSSITPIALAKTRQNHLVDFLYDKQNVDETFGIDYQDTAYAIEIIEYFNAYSMEVLFEATKSVEISTLKTFLIDQLQTMFNDENIDLYKLLPYLDTLNRLETLETSLDSSLHNKIYRYLNETTQNGGGFGLTNTSTTADMVSTFFVYNIYTILQETVVNQTVHKTWVLSCNNTDGGYGGDKLIPSTIVTTYFAVYLVNVLGDVNDLVNKTETLEYFKSFYIGDPDNTANFGGYVAEILAD</sequence>
<dbReference type="GO" id="GO:0003824">
    <property type="term" value="F:catalytic activity"/>
    <property type="evidence" value="ECO:0007669"/>
    <property type="project" value="InterPro"/>
</dbReference>
<protein>
    <recommendedName>
        <fullName evidence="2">Prenyltransferase alpha-alpha toroid domain-containing protein</fullName>
    </recommendedName>
</protein>
<dbReference type="Pfam" id="PF00432">
    <property type="entry name" value="Prenyltrans"/>
    <property type="match status" value="1"/>
</dbReference>
<comment type="caution">
    <text evidence="3">The sequence shown here is derived from an EMBL/GenBank/DDBJ whole genome shotgun (WGS) entry which is preliminary data.</text>
</comment>
<accession>X1F7Q4</accession>
<organism evidence="3">
    <name type="scientific">marine sediment metagenome</name>
    <dbReference type="NCBI Taxonomy" id="412755"/>
    <lineage>
        <taxon>unclassified sequences</taxon>
        <taxon>metagenomes</taxon>
        <taxon>ecological metagenomes</taxon>
    </lineage>
</organism>
<keyword evidence="1" id="KW-0677">Repeat</keyword>
<proteinExistence type="predicted"/>
<dbReference type="EMBL" id="BART01030387">
    <property type="protein sequence ID" value="GAH16828.1"/>
    <property type="molecule type" value="Genomic_DNA"/>
</dbReference>
<feature type="non-terminal residue" evidence="3">
    <location>
        <position position="263"/>
    </location>
</feature>